<gene>
    <name evidence="3" type="ORF">POVWA1_084300</name>
</gene>
<feature type="transmembrane region" description="Helical" evidence="1">
    <location>
        <begin position="31"/>
        <end position="53"/>
    </location>
</feature>
<reference evidence="4" key="1">
    <citation type="submission" date="2016-05" db="EMBL/GenBank/DDBJ databases">
        <authorList>
            <person name="Naeem R."/>
        </authorList>
    </citation>
    <scope>NUCLEOTIDE SEQUENCE [LARGE SCALE GENOMIC DNA]</scope>
</reference>
<accession>A0A1A9AMK2</accession>
<organism evidence="3 4">
    <name type="scientific">Plasmodium ovale wallikeri</name>
    <dbReference type="NCBI Taxonomy" id="864142"/>
    <lineage>
        <taxon>Eukaryota</taxon>
        <taxon>Sar</taxon>
        <taxon>Alveolata</taxon>
        <taxon>Apicomplexa</taxon>
        <taxon>Aconoidasida</taxon>
        <taxon>Haemosporida</taxon>
        <taxon>Plasmodiidae</taxon>
        <taxon>Plasmodium</taxon>
        <taxon>Plasmodium (Plasmodium)</taxon>
    </lineage>
</organism>
<dbReference type="EMBL" id="FLRD01001665">
    <property type="protein sequence ID" value="SBT57896.1"/>
    <property type="molecule type" value="Genomic_DNA"/>
</dbReference>
<dbReference type="Proteomes" id="UP000078555">
    <property type="component" value="Unassembled WGS sequence"/>
</dbReference>
<evidence type="ECO:0000256" key="1">
    <source>
        <dbReference type="SAM" id="Phobius"/>
    </source>
</evidence>
<proteinExistence type="predicted"/>
<evidence type="ECO:0000313" key="3">
    <source>
        <dbReference type="EMBL" id="SBT57896.1"/>
    </source>
</evidence>
<dbReference type="Pfam" id="PF09687">
    <property type="entry name" value="PRESAN"/>
    <property type="match status" value="1"/>
</dbReference>
<keyword evidence="1" id="KW-0812">Transmembrane</keyword>
<keyword evidence="4" id="KW-1185">Reference proteome</keyword>
<feature type="domain" description="Plasmodium RESA N-terminal" evidence="2">
    <location>
        <begin position="113"/>
        <end position="237"/>
    </location>
</feature>
<dbReference type="InterPro" id="IPR044885">
    <property type="entry name" value="PRESA_N_sf"/>
</dbReference>
<protein>
    <submittedName>
        <fullName evidence="3">RAD protein (Pv-fam-e)</fullName>
    </submittedName>
</protein>
<keyword evidence="1" id="KW-0472">Membrane</keyword>
<evidence type="ECO:0000259" key="2">
    <source>
        <dbReference type="Pfam" id="PF09687"/>
    </source>
</evidence>
<dbReference type="InterPro" id="IPR019111">
    <property type="entry name" value="PRESA_N"/>
</dbReference>
<evidence type="ECO:0000313" key="4">
    <source>
        <dbReference type="Proteomes" id="UP000078555"/>
    </source>
</evidence>
<sequence length="264" mass="31399">MGIFGNTCAYMLTLAYAHRIEFAVTIPPPPFFFFFFFFFLQSSPPVPIGKILLNLESPNRTYRSLNELLRNFKSIALGCKYREKEKKDTSELHRLFNGELAYGCTKDELSKKLSKDQILSLSSSCGCIFVKKKKAYIAFYYYNQYLKNSYYYMLTRLSKKFEELTKKNGLSDEVRMKLWLEYFPSLSNDCDDMERLCEERFYVIMKRKTVLQLELEKFLISCKFSWVKCIKHNEAKYTDILNKKVASYISLQKTKQREKLRRRN</sequence>
<dbReference type="AlphaFoldDB" id="A0A1A9AMK2"/>
<name>A0A1A9AMK2_PLAOA</name>
<keyword evidence="1" id="KW-1133">Transmembrane helix</keyword>
<dbReference type="Gene3D" id="6.10.280.180">
    <property type="entry name" value="Plasmodium RESA, N-terminal helical domain"/>
    <property type="match status" value="1"/>
</dbReference>